<dbReference type="EMBL" id="GG738884">
    <property type="protein sequence ID" value="EFC41642.1"/>
    <property type="molecule type" value="Genomic_DNA"/>
</dbReference>
<sequence>MLTLDNHLANIINNYILLAKVNKQQAFDDLVKDEQTLNFLANRFGSVELQNALAQLDQDCNNESNLSLSQSLKHGKEPVNSTSTFEKNLKHSLKSFEDSDSDDDDKSGWEETQALYEELWKRKRQTEEQSIKESHQKKEKKSNVVPICQDYRVGFCRYENIAHIGKCKFRHEGKRPTNFAFTLTPATPSEDQTWRTKFVQAFEGGNVTVTSIQKIENKTLETMYKLKSEEIRNRRKIEEISNFEPYLYHGTTEQALNSIMTYGINIPSDYKADPTCPVSGKLPISICKNDCKLCTQARHCWGNCHMYGLGAYFADKSVKSDRYVYDTNGAKDHKTGRKMLVCKLFPGKVKTIDTHLNKQDQHHDDILPPSGYDSVFAKGLGSNAKVGFSVINSEFIIFHPYQCLPLYLITYNKA</sequence>
<protein>
    <recommendedName>
        <fullName evidence="1">Poly [ADP-ribose] polymerase</fullName>
        <shortName evidence="1">PARP</shortName>
        <ecNumber evidence="1">2.4.2.-</ecNumber>
    </recommendedName>
</protein>
<reference evidence="3 4" key="1">
    <citation type="journal article" date="2010" name="Cell">
        <title>The genome of Naegleria gruberi illuminates early eukaryotic versatility.</title>
        <authorList>
            <person name="Fritz-Laylin L.K."/>
            <person name="Prochnik S.E."/>
            <person name="Ginger M.L."/>
            <person name="Dacks J.B."/>
            <person name="Carpenter M.L."/>
            <person name="Field M.C."/>
            <person name="Kuo A."/>
            <person name="Paredez A."/>
            <person name="Chapman J."/>
            <person name="Pham J."/>
            <person name="Shu S."/>
            <person name="Neupane R."/>
            <person name="Cipriano M."/>
            <person name="Mancuso J."/>
            <person name="Tu H."/>
            <person name="Salamov A."/>
            <person name="Lindquist E."/>
            <person name="Shapiro H."/>
            <person name="Lucas S."/>
            <person name="Grigoriev I.V."/>
            <person name="Cande W.Z."/>
            <person name="Fulton C."/>
            <person name="Rokhsar D.S."/>
            <person name="Dawson S.C."/>
        </authorList>
    </citation>
    <scope>NUCLEOTIDE SEQUENCE [LARGE SCALE GENOMIC DNA]</scope>
    <source>
        <strain evidence="3 4">NEG-M</strain>
    </source>
</reference>
<dbReference type="RefSeq" id="XP_002674386.1">
    <property type="nucleotide sequence ID" value="XM_002674340.1"/>
</dbReference>
<keyword evidence="4" id="KW-1185">Reference proteome</keyword>
<dbReference type="PANTHER" id="PTHR45740">
    <property type="entry name" value="POLY [ADP-RIBOSE] POLYMERASE"/>
    <property type="match status" value="1"/>
</dbReference>
<organism evidence="4">
    <name type="scientific">Naegleria gruberi</name>
    <name type="common">Amoeba</name>
    <dbReference type="NCBI Taxonomy" id="5762"/>
    <lineage>
        <taxon>Eukaryota</taxon>
        <taxon>Discoba</taxon>
        <taxon>Heterolobosea</taxon>
        <taxon>Tetramitia</taxon>
        <taxon>Eutetramitia</taxon>
        <taxon>Vahlkampfiidae</taxon>
        <taxon>Naegleria</taxon>
    </lineage>
</organism>
<dbReference type="GO" id="GO:0005634">
    <property type="term" value="C:nucleus"/>
    <property type="evidence" value="ECO:0007669"/>
    <property type="project" value="TreeGrafter"/>
</dbReference>
<dbReference type="AlphaFoldDB" id="D2VNE2"/>
<dbReference type="OrthoDB" id="10249393at2759"/>
<evidence type="ECO:0000259" key="2">
    <source>
        <dbReference type="PROSITE" id="PS51059"/>
    </source>
</evidence>
<dbReference type="InterPro" id="IPR012317">
    <property type="entry name" value="Poly(ADP-ribose)pol_cat_dom"/>
</dbReference>
<dbReference type="Proteomes" id="UP000006671">
    <property type="component" value="Unassembled WGS sequence"/>
</dbReference>
<dbReference type="GeneID" id="8851467"/>
<dbReference type="GO" id="GO:1990404">
    <property type="term" value="F:NAD+-protein mono-ADP-ribosyltransferase activity"/>
    <property type="evidence" value="ECO:0007669"/>
    <property type="project" value="TreeGrafter"/>
</dbReference>
<feature type="domain" description="PARP catalytic" evidence="2">
    <location>
        <begin position="167"/>
        <end position="414"/>
    </location>
</feature>
<evidence type="ECO:0000313" key="3">
    <source>
        <dbReference type="EMBL" id="EFC41642.1"/>
    </source>
</evidence>
<dbReference type="KEGG" id="ngr:NAEGRDRAFT_80635"/>
<gene>
    <name evidence="3" type="ORF">NAEGRDRAFT_80635</name>
</gene>
<proteinExistence type="predicted"/>
<dbReference type="SUPFAM" id="SSF56399">
    <property type="entry name" value="ADP-ribosylation"/>
    <property type="match status" value="1"/>
</dbReference>
<accession>D2VNE2</accession>
<evidence type="ECO:0000256" key="1">
    <source>
        <dbReference type="RuleBase" id="RU362114"/>
    </source>
</evidence>
<dbReference type="STRING" id="5762.D2VNE2"/>
<dbReference type="InterPro" id="IPR051712">
    <property type="entry name" value="ARTD-AVP"/>
</dbReference>
<keyword evidence="1" id="KW-0808">Transferase</keyword>
<dbReference type="GO" id="GO:0003950">
    <property type="term" value="F:NAD+ poly-ADP-ribosyltransferase activity"/>
    <property type="evidence" value="ECO:0007669"/>
    <property type="project" value="UniProtKB-UniRule"/>
</dbReference>
<dbReference type="Gene3D" id="3.90.228.10">
    <property type="match status" value="1"/>
</dbReference>
<dbReference type="InParanoid" id="D2VNE2"/>
<dbReference type="EC" id="2.4.2.-" evidence="1"/>
<evidence type="ECO:0000313" key="4">
    <source>
        <dbReference type="Proteomes" id="UP000006671"/>
    </source>
</evidence>
<keyword evidence="1" id="KW-0328">Glycosyltransferase</keyword>
<dbReference type="Pfam" id="PF00644">
    <property type="entry name" value="PARP"/>
    <property type="match status" value="1"/>
</dbReference>
<keyword evidence="1" id="KW-0520">NAD</keyword>
<dbReference type="VEuPathDB" id="AmoebaDB:NAEGRDRAFT_80635"/>
<dbReference type="PANTHER" id="PTHR45740:SF2">
    <property type="entry name" value="POLY [ADP-RIBOSE] POLYMERASE"/>
    <property type="match status" value="1"/>
</dbReference>
<name>D2VNE2_NAEGR</name>
<dbReference type="PROSITE" id="PS51059">
    <property type="entry name" value="PARP_CATALYTIC"/>
    <property type="match status" value="1"/>
</dbReference>